<comment type="caution">
    <text evidence="2">The sequence shown here is derived from an EMBL/GenBank/DDBJ whole genome shotgun (WGS) entry which is preliminary data.</text>
</comment>
<keyword evidence="1" id="KW-1133">Transmembrane helix</keyword>
<gene>
    <name evidence="2" type="ORF">QB898_09390</name>
</gene>
<dbReference type="InterPro" id="IPR011990">
    <property type="entry name" value="TPR-like_helical_dom_sf"/>
</dbReference>
<accession>A0AAW6RML9</accession>
<dbReference type="PANTHER" id="PTHR11102">
    <property type="entry name" value="SEL-1-LIKE PROTEIN"/>
    <property type="match status" value="1"/>
</dbReference>
<dbReference type="Gene3D" id="1.25.40.10">
    <property type="entry name" value="Tetratricopeptide repeat domain"/>
    <property type="match status" value="1"/>
</dbReference>
<dbReference type="SMART" id="SM00671">
    <property type="entry name" value="SEL1"/>
    <property type="match status" value="2"/>
</dbReference>
<evidence type="ECO:0000313" key="3">
    <source>
        <dbReference type="Proteomes" id="UP001237156"/>
    </source>
</evidence>
<dbReference type="InterPro" id="IPR050767">
    <property type="entry name" value="Sel1_AlgK"/>
</dbReference>
<dbReference type="SUPFAM" id="SSF81901">
    <property type="entry name" value="HCP-like"/>
    <property type="match status" value="1"/>
</dbReference>
<evidence type="ECO:0000256" key="1">
    <source>
        <dbReference type="SAM" id="Phobius"/>
    </source>
</evidence>
<dbReference type="Proteomes" id="UP001237156">
    <property type="component" value="Unassembled WGS sequence"/>
</dbReference>
<dbReference type="RefSeq" id="WP_082202756.1">
    <property type="nucleotide sequence ID" value="NZ_JARVII010000019.1"/>
</dbReference>
<dbReference type="AlphaFoldDB" id="A0AAW6RML9"/>
<evidence type="ECO:0000313" key="2">
    <source>
        <dbReference type="EMBL" id="MDG9699919.1"/>
    </source>
</evidence>
<dbReference type="InterPro" id="IPR006597">
    <property type="entry name" value="Sel1-like"/>
</dbReference>
<keyword evidence="1" id="KW-0812">Transmembrane</keyword>
<reference evidence="2 3" key="1">
    <citation type="submission" date="2023-04" db="EMBL/GenBank/DDBJ databases">
        <title>Ottowia paracancer sp. nov., isolated from human stomach.</title>
        <authorList>
            <person name="Song Y."/>
        </authorList>
    </citation>
    <scope>NUCLEOTIDE SEQUENCE [LARGE SCALE GENOMIC DNA]</scope>
    <source>
        <strain evidence="2 3">10c7w1</strain>
    </source>
</reference>
<sequence>MNTSLFDAANKALDCGDADKAFRLFMQDAQDGGPDSLNSIGFLYDHGRGVKKNRRLAIQWYRLAASKGYFVACFNLGLVYKNAGRKRLARFWFKKAYALGDFDAAYELGILYARAPSRHIPSRRSVRYFLAVLGQECLTDEQAREIKRYIDRTLVGKRSLMARAGSH</sequence>
<organism evidence="2 3">
    <name type="scientific">Ottowia cancrivicina</name>
    <dbReference type="NCBI Taxonomy" id="3040346"/>
    <lineage>
        <taxon>Bacteria</taxon>
        <taxon>Pseudomonadati</taxon>
        <taxon>Pseudomonadota</taxon>
        <taxon>Betaproteobacteria</taxon>
        <taxon>Burkholderiales</taxon>
        <taxon>Comamonadaceae</taxon>
        <taxon>Ottowia</taxon>
    </lineage>
</organism>
<proteinExistence type="predicted"/>
<keyword evidence="3" id="KW-1185">Reference proteome</keyword>
<dbReference type="PANTHER" id="PTHR11102:SF160">
    <property type="entry name" value="ERAD-ASSOCIATED E3 UBIQUITIN-PROTEIN LIGASE COMPONENT HRD3"/>
    <property type="match status" value="1"/>
</dbReference>
<feature type="transmembrane region" description="Helical" evidence="1">
    <location>
        <begin position="60"/>
        <end position="80"/>
    </location>
</feature>
<dbReference type="EMBL" id="JARVII010000019">
    <property type="protein sequence ID" value="MDG9699919.1"/>
    <property type="molecule type" value="Genomic_DNA"/>
</dbReference>
<keyword evidence="1" id="KW-0472">Membrane</keyword>
<protein>
    <submittedName>
        <fullName evidence="2">Tetratricopeptide repeat protein</fullName>
    </submittedName>
</protein>
<dbReference type="Pfam" id="PF08238">
    <property type="entry name" value="Sel1"/>
    <property type="match status" value="2"/>
</dbReference>
<name>A0AAW6RML9_9BURK</name>